<dbReference type="InterPro" id="IPR014756">
    <property type="entry name" value="Ig_E-set"/>
</dbReference>
<dbReference type="EMBL" id="CP001097">
    <property type="protein sequence ID" value="ACD89117.1"/>
    <property type="molecule type" value="Genomic_DNA"/>
</dbReference>
<dbReference type="InterPro" id="IPR030995">
    <property type="entry name" value="SoxZ"/>
</dbReference>
<feature type="domain" description="Sulphur oxidation protein SoxZ" evidence="1">
    <location>
        <begin position="5"/>
        <end position="95"/>
    </location>
</feature>
<dbReference type="STRING" id="290315.Clim_0009"/>
<dbReference type="Pfam" id="PF08770">
    <property type="entry name" value="SoxZ"/>
    <property type="match status" value="1"/>
</dbReference>
<dbReference type="HOGENOM" id="CLU_172621_1_0_10"/>
<sequence length="98" mass="10746">MRILAKEDNGIVSVKVIISHPNESGSRKDESGTLVPAHFIKEGFVTLNGQPLLELQLGASVSKDPFLQFKFAGKKGDRLSLRFTDSMRQEFSAEAAVI</sequence>
<dbReference type="Proteomes" id="UP000008841">
    <property type="component" value="Chromosome"/>
</dbReference>
<organism evidence="2 3">
    <name type="scientific">Chlorobium limicola (strain DSM 245 / NBRC 103803 / 6330)</name>
    <dbReference type="NCBI Taxonomy" id="290315"/>
    <lineage>
        <taxon>Bacteria</taxon>
        <taxon>Pseudomonadati</taxon>
        <taxon>Chlorobiota</taxon>
        <taxon>Chlorobiia</taxon>
        <taxon>Chlorobiales</taxon>
        <taxon>Chlorobiaceae</taxon>
        <taxon>Chlorobium/Pelodictyon group</taxon>
        <taxon>Chlorobium</taxon>
    </lineage>
</organism>
<protein>
    <submittedName>
        <fullName evidence="2">Sulphur oxidation protein SoxZ</fullName>
    </submittedName>
</protein>
<dbReference type="AlphaFoldDB" id="B3EDN7"/>
<dbReference type="InterPro" id="IPR014880">
    <property type="entry name" value="SoxZ_dom"/>
</dbReference>
<dbReference type="NCBIfam" id="TIGR04490">
    <property type="entry name" value="SoxZ_true"/>
    <property type="match status" value="1"/>
</dbReference>
<dbReference type="InterPro" id="IPR013783">
    <property type="entry name" value="Ig-like_fold"/>
</dbReference>
<dbReference type="KEGG" id="cli:Clim_0009"/>
<dbReference type="Gene3D" id="2.60.40.10">
    <property type="entry name" value="Immunoglobulins"/>
    <property type="match status" value="1"/>
</dbReference>
<gene>
    <name evidence="2" type="ordered locus">Clim_0009</name>
</gene>
<dbReference type="SUPFAM" id="SSF81296">
    <property type="entry name" value="E set domains"/>
    <property type="match status" value="1"/>
</dbReference>
<evidence type="ECO:0000259" key="1">
    <source>
        <dbReference type="Pfam" id="PF08770"/>
    </source>
</evidence>
<proteinExistence type="predicted"/>
<evidence type="ECO:0000313" key="2">
    <source>
        <dbReference type="EMBL" id="ACD89117.1"/>
    </source>
</evidence>
<dbReference type="eggNOG" id="COG5501">
    <property type="taxonomic scope" value="Bacteria"/>
</dbReference>
<dbReference type="RefSeq" id="WP_012464998.1">
    <property type="nucleotide sequence ID" value="NC_010803.1"/>
</dbReference>
<evidence type="ECO:0000313" key="3">
    <source>
        <dbReference type="Proteomes" id="UP000008841"/>
    </source>
</evidence>
<reference evidence="2 3" key="1">
    <citation type="submission" date="2008-05" db="EMBL/GenBank/DDBJ databases">
        <title>Complete sequence of Chlorobium limicola DSM 245.</title>
        <authorList>
            <consortium name="US DOE Joint Genome Institute"/>
            <person name="Lucas S."/>
            <person name="Copeland A."/>
            <person name="Lapidus A."/>
            <person name="Glavina del Rio T."/>
            <person name="Dalin E."/>
            <person name="Tice H."/>
            <person name="Bruce D."/>
            <person name="Goodwin L."/>
            <person name="Pitluck S."/>
            <person name="Schmutz J."/>
            <person name="Larimer F."/>
            <person name="Land M."/>
            <person name="Hauser L."/>
            <person name="Kyrpides N."/>
            <person name="Ovchinnikova G."/>
            <person name="Zhao F."/>
            <person name="Li T."/>
            <person name="Liu Z."/>
            <person name="Overmann J."/>
            <person name="Bryant D.A."/>
            <person name="Richardson P."/>
        </authorList>
    </citation>
    <scope>NUCLEOTIDE SEQUENCE [LARGE SCALE GENOMIC DNA]</scope>
    <source>
        <strain evidence="3">DSM 245 / NBRC 103803 / 6330</strain>
    </source>
</reference>
<name>B3EDN7_CHLL2</name>
<accession>B3EDN7</accession>
<dbReference type="OrthoDB" id="9795530at2"/>